<evidence type="ECO:0000256" key="4">
    <source>
        <dbReference type="ARBA" id="ARBA00038012"/>
    </source>
</evidence>
<accession>A0A163MTK2</accession>
<feature type="domain" description="PLD phosphodiesterase" evidence="7">
    <location>
        <begin position="342"/>
        <end position="369"/>
    </location>
</feature>
<feature type="region of interest" description="Disordered" evidence="6">
    <location>
        <begin position="110"/>
        <end position="166"/>
    </location>
</feature>
<dbReference type="EMBL" id="LT554895">
    <property type="protein sequence ID" value="SAM08541.1"/>
    <property type="molecule type" value="Genomic_DNA"/>
</dbReference>
<feature type="compositionally biased region" description="Acidic residues" evidence="6">
    <location>
        <begin position="115"/>
        <end position="125"/>
    </location>
</feature>
<dbReference type="InterPro" id="IPR001736">
    <property type="entry name" value="PLipase_D/transphosphatidylase"/>
</dbReference>
<comment type="similarity">
    <text evidence="4">Belongs to the phospholipase D family. MitoPLD/Zucchini subfamily.</text>
</comment>
<evidence type="ECO:0000256" key="3">
    <source>
        <dbReference type="ARBA" id="ARBA00023098"/>
    </source>
</evidence>
<evidence type="ECO:0000313" key="9">
    <source>
        <dbReference type="Proteomes" id="UP000078561"/>
    </source>
</evidence>
<gene>
    <name evidence="8" type="primary">ABSGL_14204.1 scaffold 14385</name>
</gene>
<keyword evidence="1" id="KW-0378">Hydrolase</keyword>
<organism evidence="8">
    <name type="scientific">Absidia glauca</name>
    <name type="common">Pin mould</name>
    <dbReference type="NCBI Taxonomy" id="4829"/>
    <lineage>
        <taxon>Eukaryota</taxon>
        <taxon>Fungi</taxon>
        <taxon>Fungi incertae sedis</taxon>
        <taxon>Mucoromycota</taxon>
        <taxon>Mucoromycotina</taxon>
        <taxon>Mucoromycetes</taxon>
        <taxon>Mucorales</taxon>
        <taxon>Cunninghamellaceae</taxon>
        <taxon>Absidia</taxon>
    </lineage>
</organism>
<proteinExistence type="inferred from homology"/>
<dbReference type="InterPro" id="IPR025202">
    <property type="entry name" value="PLD-like_dom"/>
</dbReference>
<keyword evidence="9" id="KW-1185">Reference proteome</keyword>
<dbReference type="SMART" id="SM00155">
    <property type="entry name" value="PLDc"/>
    <property type="match status" value="1"/>
</dbReference>
<name>A0A163MTK2_ABSGL</name>
<dbReference type="Pfam" id="PF13091">
    <property type="entry name" value="PLDc_2"/>
    <property type="match status" value="1"/>
</dbReference>
<dbReference type="PROSITE" id="PS50035">
    <property type="entry name" value="PLD"/>
    <property type="match status" value="1"/>
</dbReference>
<evidence type="ECO:0000256" key="1">
    <source>
        <dbReference type="ARBA" id="ARBA00022801"/>
    </source>
</evidence>
<protein>
    <recommendedName>
        <fullName evidence="5">Mitochondrial cardiolipin hydrolase</fullName>
    </recommendedName>
</protein>
<dbReference type="PANTHER" id="PTHR43856:SF1">
    <property type="entry name" value="MITOCHONDRIAL CARDIOLIPIN HYDROLASE"/>
    <property type="match status" value="1"/>
</dbReference>
<dbReference type="STRING" id="4829.A0A163MTK2"/>
<dbReference type="InterPro" id="IPR051406">
    <property type="entry name" value="PLD_domain"/>
</dbReference>
<dbReference type="CDD" id="cd09171">
    <property type="entry name" value="PLDc_vPLD6_like"/>
    <property type="match status" value="1"/>
</dbReference>
<evidence type="ECO:0000256" key="6">
    <source>
        <dbReference type="SAM" id="MobiDB-lite"/>
    </source>
</evidence>
<dbReference type="OrthoDB" id="5205528at2759"/>
<evidence type="ECO:0000313" key="8">
    <source>
        <dbReference type="EMBL" id="SAM08541.1"/>
    </source>
</evidence>
<feature type="region of interest" description="Disordered" evidence="6">
    <location>
        <begin position="179"/>
        <end position="225"/>
    </location>
</feature>
<dbReference type="OMA" id="NDQMDEC"/>
<dbReference type="InParanoid" id="A0A163MTK2"/>
<dbReference type="Gene3D" id="3.30.870.10">
    <property type="entry name" value="Endonuclease Chain A"/>
    <property type="match status" value="1"/>
</dbReference>
<keyword evidence="3" id="KW-0443">Lipid metabolism</keyword>
<feature type="compositionally biased region" description="Acidic residues" evidence="6">
    <location>
        <begin position="189"/>
        <end position="202"/>
    </location>
</feature>
<keyword evidence="2" id="KW-0442">Lipid degradation</keyword>
<evidence type="ECO:0000259" key="7">
    <source>
        <dbReference type="PROSITE" id="PS50035"/>
    </source>
</evidence>
<sequence>MAHQLPWNEDTRMNLSDFLQKSMSFAGTIMENQQAQSQATRHLGSLLQLQRGGASSKGRGSAVSVLNQLFAAAEERLETDNDKRVVELLKSQVATFINKSLGIYAFDHTAHQQQQEEEEDDDDNDENKQPTLSWADVASMPDEPVHSPQPTRYRAGYGAEDDSDDDGFAERAEKLHLDNLAADYNSYDKDDDEPDSDHEEEQQQSRGIQSRGIRTGGGNGFQTVQKRRYRRTEYRHQGGVSCQEFRPSYLHALPADTYCIPIFFPSEESYDMFHGALSMAQKTLHIAVFSLTDNKTANVLIDAKERGVDVKIVTDNDQLEGKGADVRRLHEEFGIPFKTDNSDQFMHNKFAVIDSRIVITGSFNWSIGARFKNKENVIITNIPALAHAYEEEFGKLWQDLRPE</sequence>
<dbReference type="PANTHER" id="PTHR43856">
    <property type="entry name" value="CARDIOLIPIN HYDROLASE"/>
    <property type="match status" value="1"/>
</dbReference>
<dbReference type="AlphaFoldDB" id="A0A163MTK2"/>
<dbReference type="GO" id="GO:0016891">
    <property type="term" value="F:RNA endonuclease activity producing 5'-phosphomonoesters, hydrolytic mechanism"/>
    <property type="evidence" value="ECO:0007669"/>
    <property type="project" value="TreeGrafter"/>
</dbReference>
<evidence type="ECO:0000256" key="5">
    <source>
        <dbReference type="ARBA" id="ARBA00040549"/>
    </source>
</evidence>
<dbReference type="Proteomes" id="UP000078561">
    <property type="component" value="Unassembled WGS sequence"/>
</dbReference>
<dbReference type="GO" id="GO:0016042">
    <property type="term" value="P:lipid catabolic process"/>
    <property type="evidence" value="ECO:0007669"/>
    <property type="project" value="UniProtKB-KW"/>
</dbReference>
<reference evidence="8" key="1">
    <citation type="submission" date="2016-04" db="EMBL/GenBank/DDBJ databases">
        <authorList>
            <person name="Evans L.H."/>
            <person name="Alamgir A."/>
            <person name="Owens N."/>
            <person name="Weber N.D."/>
            <person name="Virtaneva K."/>
            <person name="Barbian K."/>
            <person name="Babar A."/>
            <person name="Rosenke K."/>
        </authorList>
    </citation>
    <scope>NUCLEOTIDE SEQUENCE [LARGE SCALE GENOMIC DNA]</scope>
    <source>
        <strain evidence="8">CBS 101.48</strain>
    </source>
</reference>
<dbReference type="SUPFAM" id="SSF56024">
    <property type="entry name" value="Phospholipase D/nuclease"/>
    <property type="match status" value="1"/>
</dbReference>
<evidence type="ECO:0000256" key="2">
    <source>
        <dbReference type="ARBA" id="ARBA00022963"/>
    </source>
</evidence>